<organism evidence="1 2">
    <name type="scientific">Gossypium arboreum</name>
    <name type="common">Tree cotton</name>
    <name type="synonym">Gossypium nanking</name>
    <dbReference type="NCBI Taxonomy" id="29729"/>
    <lineage>
        <taxon>Eukaryota</taxon>
        <taxon>Viridiplantae</taxon>
        <taxon>Streptophyta</taxon>
        <taxon>Embryophyta</taxon>
        <taxon>Tracheophyta</taxon>
        <taxon>Spermatophyta</taxon>
        <taxon>Magnoliopsida</taxon>
        <taxon>eudicotyledons</taxon>
        <taxon>Gunneridae</taxon>
        <taxon>Pentapetalae</taxon>
        <taxon>rosids</taxon>
        <taxon>malvids</taxon>
        <taxon>Malvales</taxon>
        <taxon>Malvaceae</taxon>
        <taxon>Malvoideae</taxon>
        <taxon>Gossypium</taxon>
    </lineage>
</organism>
<evidence type="ECO:0000313" key="1">
    <source>
        <dbReference type="EMBL" id="KHG01972.1"/>
    </source>
</evidence>
<dbReference type="AlphaFoldDB" id="A0A0B0MNM3"/>
<evidence type="ECO:0000313" key="2">
    <source>
        <dbReference type="Proteomes" id="UP000032142"/>
    </source>
</evidence>
<reference evidence="2" key="1">
    <citation type="submission" date="2014-09" db="EMBL/GenBank/DDBJ databases">
        <authorList>
            <person name="Mudge J."/>
            <person name="Ramaraj T."/>
            <person name="Lindquist I.E."/>
            <person name="Bharti A.K."/>
            <person name="Sundararajan A."/>
            <person name="Cameron C.T."/>
            <person name="Woodward J.E."/>
            <person name="May G.D."/>
            <person name="Brubaker C."/>
            <person name="Broadhvest J."/>
            <person name="Wilkins T.A."/>
        </authorList>
    </citation>
    <scope>NUCLEOTIDE SEQUENCE</scope>
    <source>
        <strain evidence="2">cv. AKA8401</strain>
    </source>
</reference>
<protein>
    <submittedName>
        <fullName evidence="1">Uncharacterized protein</fullName>
    </submittedName>
</protein>
<dbReference type="Proteomes" id="UP000032142">
    <property type="component" value="Unassembled WGS sequence"/>
</dbReference>
<comment type="caution">
    <text evidence="1">The sequence shown here is derived from an EMBL/GenBank/DDBJ whole genome shotgun (WGS) entry which is preliminary data.</text>
</comment>
<gene>
    <name evidence="1" type="ORF">F383_39335</name>
</gene>
<dbReference type="EMBL" id="JRRC01231124">
    <property type="protein sequence ID" value="KHG01972.1"/>
    <property type="molecule type" value="Genomic_DNA"/>
</dbReference>
<accession>A0A0B0MNM3</accession>
<keyword evidence="2" id="KW-1185">Reference proteome</keyword>
<sequence>MGGTECSPCVQESRTL</sequence>
<name>A0A0B0MNM3_GOSAR</name>
<proteinExistence type="predicted"/>